<feature type="transmembrane region" description="Helical" evidence="1">
    <location>
        <begin position="81"/>
        <end position="102"/>
    </location>
</feature>
<keyword evidence="1" id="KW-1133">Transmembrane helix</keyword>
<accession>A0A919SWR9</accession>
<dbReference type="EMBL" id="BOQP01000035">
    <property type="protein sequence ID" value="GIM78797.1"/>
    <property type="molecule type" value="Genomic_DNA"/>
</dbReference>
<feature type="transmembrane region" description="Helical" evidence="1">
    <location>
        <begin position="20"/>
        <end position="40"/>
    </location>
</feature>
<dbReference type="RefSeq" id="WP_213000753.1">
    <property type="nucleotide sequence ID" value="NZ_BAAATW010000001.1"/>
</dbReference>
<proteinExistence type="predicted"/>
<evidence type="ECO:0000313" key="3">
    <source>
        <dbReference type="Proteomes" id="UP000680865"/>
    </source>
</evidence>
<feature type="transmembrane region" description="Helical" evidence="1">
    <location>
        <begin position="46"/>
        <end position="69"/>
    </location>
</feature>
<keyword evidence="1" id="KW-0472">Membrane</keyword>
<evidence type="ECO:0000256" key="1">
    <source>
        <dbReference type="SAM" id="Phobius"/>
    </source>
</evidence>
<keyword evidence="1" id="KW-0812">Transmembrane</keyword>
<reference evidence="2" key="1">
    <citation type="submission" date="2021-03" db="EMBL/GenBank/DDBJ databases">
        <title>Whole genome shotgun sequence of Actinoplanes consettensis NBRC 14913.</title>
        <authorList>
            <person name="Komaki H."/>
            <person name="Tamura T."/>
        </authorList>
    </citation>
    <scope>NUCLEOTIDE SEQUENCE</scope>
    <source>
        <strain evidence="2">NBRC 14913</strain>
    </source>
</reference>
<protein>
    <submittedName>
        <fullName evidence="2">Uncharacterized protein</fullName>
    </submittedName>
</protein>
<dbReference type="AlphaFoldDB" id="A0A919SWR9"/>
<evidence type="ECO:0000313" key="2">
    <source>
        <dbReference type="EMBL" id="GIM78797.1"/>
    </source>
</evidence>
<comment type="caution">
    <text evidence="2">The sequence shown here is derived from an EMBL/GenBank/DDBJ whole genome shotgun (WGS) entry which is preliminary data.</text>
</comment>
<gene>
    <name evidence="2" type="ORF">Aco04nite_62270</name>
</gene>
<dbReference type="Proteomes" id="UP000680865">
    <property type="component" value="Unassembled WGS sequence"/>
</dbReference>
<organism evidence="2 3">
    <name type="scientific">Winogradskya consettensis</name>
    <dbReference type="NCBI Taxonomy" id="113560"/>
    <lineage>
        <taxon>Bacteria</taxon>
        <taxon>Bacillati</taxon>
        <taxon>Actinomycetota</taxon>
        <taxon>Actinomycetes</taxon>
        <taxon>Micromonosporales</taxon>
        <taxon>Micromonosporaceae</taxon>
        <taxon>Winogradskya</taxon>
    </lineage>
</organism>
<sequence>MADVRRQLDADTESPPVWRFRFFGAGLSMMFGFVGLVSLLPMARGVISWAVAPGSLLLVVGGLYGFVVQRTRDDVRASRRAGVPAALCTIIGLLGVCVALALTSS</sequence>
<name>A0A919SWR9_9ACTN</name>
<keyword evidence="3" id="KW-1185">Reference proteome</keyword>